<accession>A0A0S4TNW7</accession>
<keyword evidence="1" id="KW-0472">Membrane</keyword>
<keyword evidence="1" id="KW-0812">Transmembrane</keyword>
<sequence>MSLGSQIACVAQRVPAGKIGANGGPAWLPVPLAAWARLCAGRHGRLRPAPAVVEIGVAPWRLRRPSTPAGMPA</sequence>
<reference evidence="1" key="1">
    <citation type="submission" date="2015-10" db="EMBL/GenBank/DDBJ databases">
        <authorList>
            <person name="Gilbert D.G."/>
        </authorList>
    </citation>
    <scope>NUCLEOTIDE SEQUENCE</scope>
    <source>
        <strain evidence="1">Phyl III-seqv23</strain>
    </source>
</reference>
<name>A0A0S4TNW7_RALSL</name>
<dbReference type="EMBL" id="LN899819">
    <property type="protein sequence ID" value="CUV11751.1"/>
    <property type="molecule type" value="Genomic_DNA"/>
</dbReference>
<protein>
    <submittedName>
        <fullName evidence="1">Putative transmembrane protein</fullName>
    </submittedName>
</protein>
<organism evidence="1">
    <name type="scientific">Ralstonia solanacearum</name>
    <name type="common">Pseudomonas solanacearum</name>
    <dbReference type="NCBI Taxonomy" id="305"/>
    <lineage>
        <taxon>Bacteria</taxon>
        <taxon>Pseudomonadati</taxon>
        <taxon>Pseudomonadota</taxon>
        <taxon>Betaproteobacteria</taxon>
        <taxon>Burkholderiales</taxon>
        <taxon>Burkholderiaceae</taxon>
        <taxon>Ralstonia</taxon>
        <taxon>Ralstonia solanacearum species complex</taxon>
    </lineage>
</organism>
<evidence type="ECO:0000313" key="1">
    <source>
        <dbReference type="EMBL" id="CUV11751.1"/>
    </source>
</evidence>
<proteinExistence type="predicted"/>
<dbReference type="AlphaFoldDB" id="A0A0S4TNW7"/>
<gene>
    <name evidence="1" type="ORF">RUN39_v1_230007</name>
</gene>
<dbReference type="PATRIC" id="fig|305.106.peg.661"/>